<comment type="caution">
    <text evidence="1">The sequence shown here is derived from an EMBL/GenBank/DDBJ whole genome shotgun (WGS) entry which is preliminary data.</text>
</comment>
<dbReference type="EMBL" id="JMCC02000003">
    <property type="protein sequence ID" value="KIG19304.1"/>
    <property type="molecule type" value="Genomic_DNA"/>
</dbReference>
<gene>
    <name evidence="1" type="ORF">DB30_03860</name>
</gene>
<organism evidence="1 2">
    <name type="scientific">Enhygromyxa salina</name>
    <dbReference type="NCBI Taxonomy" id="215803"/>
    <lineage>
        <taxon>Bacteria</taxon>
        <taxon>Pseudomonadati</taxon>
        <taxon>Myxococcota</taxon>
        <taxon>Polyangia</taxon>
        <taxon>Nannocystales</taxon>
        <taxon>Nannocystaceae</taxon>
        <taxon>Enhygromyxa</taxon>
    </lineage>
</organism>
<sequence>MATACASGEGQVEVRAWGEDFIEVGIPAAEFADGWAVSFERFEVVLRDVSVAGATLADPAPLELAQPSEGVGQLVGRAVAPAGDHDDARFSIAQLEIEGRAIKDGVEKTFAWSFATPVDYTNCETLTQVPRDGVGQLLITVHADHLFYDSIVSEDPDLRFNAIAEADTNADGVVTQAELESADLGAYDPGNLEIDDLWAFLSAQVQTMGHVDGEGHCAS</sequence>
<reference evidence="1 2" key="1">
    <citation type="submission" date="2014-12" db="EMBL/GenBank/DDBJ databases">
        <title>Genome assembly of Enhygromyxa salina DSM 15201.</title>
        <authorList>
            <person name="Sharma G."/>
            <person name="Subramanian S."/>
        </authorList>
    </citation>
    <scope>NUCLEOTIDE SEQUENCE [LARGE SCALE GENOMIC DNA]</scope>
    <source>
        <strain evidence="1 2">DSM 15201</strain>
    </source>
</reference>
<protein>
    <submittedName>
        <fullName evidence="1">Putative lipoprotein</fullName>
    </submittedName>
</protein>
<dbReference type="AlphaFoldDB" id="A0A0C1ZP44"/>
<dbReference type="InterPro" id="IPR018247">
    <property type="entry name" value="EF_Hand_1_Ca_BS"/>
</dbReference>
<proteinExistence type="predicted"/>
<dbReference type="PROSITE" id="PS00018">
    <property type="entry name" value="EF_HAND_1"/>
    <property type="match status" value="1"/>
</dbReference>
<dbReference type="Proteomes" id="UP000031599">
    <property type="component" value="Unassembled WGS sequence"/>
</dbReference>
<evidence type="ECO:0000313" key="2">
    <source>
        <dbReference type="Proteomes" id="UP000031599"/>
    </source>
</evidence>
<name>A0A0C1ZP44_9BACT</name>
<accession>A0A0C1ZP44</accession>
<keyword evidence="1" id="KW-0449">Lipoprotein</keyword>
<evidence type="ECO:0000313" key="1">
    <source>
        <dbReference type="EMBL" id="KIG19304.1"/>
    </source>
</evidence>